<gene>
    <name evidence="1" type="ORF">GCM10020221_14850</name>
</gene>
<accession>A0ABN3WMY2</accession>
<sequence>MLTAARSGSGGHCRFCLVKINALRDARRRGDDRAQELHAADLAQHRATAHRVVRW</sequence>
<organism evidence="1 2">
    <name type="scientific">Streptomyces thioluteus</name>
    <dbReference type="NCBI Taxonomy" id="66431"/>
    <lineage>
        <taxon>Bacteria</taxon>
        <taxon>Bacillati</taxon>
        <taxon>Actinomycetota</taxon>
        <taxon>Actinomycetes</taxon>
        <taxon>Kitasatosporales</taxon>
        <taxon>Streptomycetaceae</taxon>
        <taxon>Streptomyces</taxon>
    </lineage>
</organism>
<evidence type="ECO:0000313" key="2">
    <source>
        <dbReference type="Proteomes" id="UP001501102"/>
    </source>
</evidence>
<protein>
    <submittedName>
        <fullName evidence="1">Uncharacterized protein</fullName>
    </submittedName>
</protein>
<comment type="caution">
    <text evidence="1">The sequence shown here is derived from an EMBL/GenBank/DDBJ whole genome shotgun (WGS) entry which is preliminary data.</text>
</comment>
<reference evidence="1 2" key="1">
    <citation type="journal article" date="2019" name="Int. J. Syst. Evol. Microbiol.">
        <title>The Global Catalogue of Microorganisms (GCM) 10K type strain sequencing project: providing services to taxonomists for standard genome sequencing and annotation.</title>
        <authorList>
            <consortium name="The Broad Institute Genomics Platform"/>
            <consortium name="The Broad Institute Genome Sequencing Center for Infectious Disease"/>
            <person name="Wu L."/>
            <person name="Ma J."/>
        </authorList>
    </citation>
    <scope>NUCLEOTIDE SEQUENCE [LARGE SCALE GENOMIC DNA]</scope>
    <source>
        <strain evidence="1 2">JCM 4087</strain>
    </source>
</reference>
<dbReference type="EMBL" id="BAAAXZ010000056">
    <property type="protein sequence ID" value="GAA2919614.1"/>
    <property type="molecule type" value="Genomic_DNA"/>
</dbReference>
<dbReference type="RefSeq" id="WP_344961699.1">
    <property type="nucleotide sequence ID" value="NZ_BAAAXZ010000056.1"/>
</dbReference>
<name>A0ABN3WMY2_STRTU</name>
<dbReference type="Proteomes" id="UP001501102">
    <property type="component" value="Unassembled WGS sequence"/>
</dbReference>
<proteinExistence type="predicted"/>
<keyword evidence="2" id="KW-1185">Reference proteome</keyword>
<evidence type="ECO:0000313" key="1">
    <source>
        <dbReference type="EMBL" id="GAA2919614.1"/>
    </source>
</evidence>